<accession>A0A4V2V910</accession>
<dbReference type="AlphaFoldDB" id="A0A4V2V910"/>
<evidence type="ECO:0000313" key="2">
    <source>
        <dbReference type="Proteomes" id="UP000294576"/>
    </source>
</evidence>
<organism evidence="1 2">
    <name type="scientific">Rhizobium sullae</name>
    <name type="common">Rhizobium hedysari</name>
    <dbReference type="NCBI Taxonomy" id="50338"/>
    <lineage>
        <taxon>Bacteria</taxon>
        <taxon>Pseudomonadati</taxon>
        <taxon>Pseudomonadota</taxon>
        <taxon>Alphaproteobacteria</taxon>
        <taxon>Hyphomicrobiales</taxon>
        <taxon>Rhizobiaceae</taxon>
        <taxon>Rhizobium/Agrobacterium group</taxon>
        <taxon>Rhizobium</taxon>
    </lineage>
</organism>
<dbReference type="Proteomes" id="UP000294576">
    <property type="component" value="Unassembled WGS sequence"/>
</dbReference>
<dbReference type="EMBL" id="SMBH01000007">
    <property type="protein sequence ID" value="TCU15315.1"/>
    <property type="molecule type" value="Genomic_DNA"/>
</dbReference>
<comment type="caution">
    <text evidence="1">The sequence shown here is derived from an EMBL/GenBank/DDBJ whole genome shotgun (WGS) entry which is preliminary data.</text>
</comment>
<dbReference type="RefSeq" id="WP_132563385.1">
    <property type="nucleotide sequence ID" value="NZ_SMBH01000007.1"/>
</dbReference>
<proteinExistence type="predicted"/>
<evidence type="ECO:0000313" key="1">
    <source>
        <dbReference type="EMBL" id="TCU15315.1"/>
    </source>
</evidence>
<name>A0A4V2V910_RHISU</name>
<sequence length="309" mass="33589">MSHYPKSVTSRAYNRSFYLDFSWIYLDTVGASNGVIVMLLNDAIFPAVQAASVRILDRILVCENADLSFLYFHHKTRFVLIICTPGAPARCEIIEDFEEKTGATADNYFRDFAGAVLEVRSSELGLYQTSAISPAEGLANGAVGIARRSARRSDALIVERLTAASFLIGQLLKTFTEIASNVPQYDALPGLVLHRALDALTILFDLRVSSLRSFDGIEGHRERLLILIIALSTMAASAKESEAVSVEIAGGAADTSVTFIQKSAALLSPFMSGRDAAILRLAVNGLGARLSLQRDSQTNTTRVQLVIRQ</sequence>
<reference evidence="1 2" key="1">
    <citation type="submission" date="2019-03" db="EMBL/GenBank/DDBJ databases">
        <title>Genomic Encyclopedia of Type Strains, Phase IV (KMG-V): Genome sequencing to study the core and pangenomes of soil and plant-associated prokaryotes.</title>
        <authorList>
            <person name="Whitman W."/>
        </authorList>
    </citation>
    <scope>NUCLEOTIDE SEQUENCE [LARGE SCALE GENOMIC DNA]</scope>
    <source>
        <strain evidence="1 2">Hc14</strain>
    </source>
</reference>
<protein>
    <submittedName>
        <fullName evidence="1">Uncharacterized protein</fullName>
    </submittedName>
</protein>
<gene>
    <name evidence="1" type="ORF">EV132_107215</name>
</gene>